<reference evidence="2 3" key="1">
    <citation type="journal article" date="2015" name="Genome Announc.">
        <title>Expanding the biotechnology potential of lactobacilli through comparative genomics of 213 strains and associated genera.</title>
        <authorList>
            <person name="Sun Z."/>
            <person name="Harris H.M."/>
            <person name="McCann A."/>
            <person name="Guo C."/>
            <person name="Argimon S."/>
            <person name="Zhang W."/>
            <person name="Yang X."/>
            <person name="Jeffery I.B."/>
            <person name="Cooney J.C."/>
            <person name="Kagawa T.F."/>
            <person name="Liu W."/>
            <person name="Song Y."/>
            <person name="Salvetti E."/>
            <person name="Wrobel A."/>
            <person name="Rasinkangas P."/>
            <person name="Parkhill J."/>
            <person name="Rea M.C."/>
            <person name="O'Sullivan O."/>
            <person name="Ritari J."/>
            <person name="Douillard F.P."/>
            <person name="Paul Ross R."/>
            <person name="Yang R."/>
            <person name="Briner A.E."/>
            <person name="Felis G.E."/>
            <person name="de Vos W.M."/>
            <person name="Barrangou R."/>
            <person name="Klaenhammer T.R."/>
            <person name="Caufield P.W."/>
            <person name="Cui Y."/>
            <person name="Zhang H."/>
            <person name="O'Toole P.W."/>
        </authorList>
    </citation>
    <scope>NUCLEOTIDE SEQUENCE [LARGE SCALE GENOMIC DNA]</scope>
    <source>
        <strain evidence="2 3">DSM 19394</strain>
    </source>
</reference>
<accession>A0A0R1LRZ6</accession>
<dbReference type="EMBL" id="AZDV01000027">
    <property type="protein sequence ID" value="KRK94151.1"/>
    <property type="molecule type" value="Genomic_DNA"/>
</dbReference>
<dbReference type="Pfam" id="PF19087">
    <property type="entry name" value="DUF5776"/>
    <property type="match status" value="2"/>
</dbReference>
<comment type="caution">
    <text evidence="2">The sequence shown here is derived from an EMBL/GenBank/DDBJ whole genome shotgun (WGS) entry which is preliminary data.</text>
</comment>
<gene>
    <name evidence="2" type="ORF">FD25_GL000972</name>
</gene>
<feature type="domain" description="DUF5776" evidence="1">
    <location>
        <begin position="131"/>
        <end position="192"/>
    </location>
</feature>
<evidence type="ECO:0000259" key="1">
    <source>
        <dbReference type="Pfam" id="PF19087"/>
    </source>
</evidence>
<dbReference type="InterPro" id="IPR044081">
    <property type="entry name" value="DUF5776"/>
</dbReference>
<organism evidence="2 3">
    <name type="scientific">Levilactobacillus acidifarinae DSM 19394 = JCM 15949</name>
    <dbReference type="NCBI Taxonomy" id="1423715"/>
    <lineage>
        <taxon>Bacteria</taxon>
        <taxon>Bacillati</taxon>
        <taxon>Bacillota</taxon>
        <taxon>Bacilli</taxon>
        <taxon>Lactobacillales</taxon>
        <taxon>Lactobacillaceae</taxon>
        <taxon>Levilactobacillus</taxon>
    </lineage>
</organism>
<evidence type="ECO:0000313" key="2">
    <source>
        <dbReference type="EMBL" id="KRK94151.1"/>
    </source>
</evidence>
<sequence>MVSGSSADTISTGKSKMIGKSVTAIKKIGLYKSATFSKKSRIVWYKKMPRGRQPQFVVIGTAHSKGGRLRYKVRDVNRNSKTYGLVGYITARKAYVQETYYESQARAKTKYTLKTKIKSGDFVLKKGKLTTKTITVINPKGINAYKTTKQTGKVTHYRQGQQLTVKRVVHYNLTTRFQLTNGKYITANKQWVKTGLVKMPKHVTVKQGANLYKDANLQKKAGHHYKAKTTLKVIGWDFSNNGTLRYRVAGGYITGNSVYVRRS</sequence>
<feature type="domain" description="DUF5776" evidence="1">
    <location>
        <begin position="198"/>
        <end position="260"/>
    </location>
</feature>
<dbReference type="Proteomes" id="UP000051955">
    <property type="component" value="Unassembled WGS sequence"/>
</dbReference>
<proteinExistence type="predicted"/>
<name>A0A0R1LRZ6_9LACO</name>
<protein>
    <recommendedName>
        <fullName evidence="1">DUF5776 domain-containing protein</fullName>
    </recommendedName>
</protein>
<evidence type="ECO:0000313" key="3">
    <source>
        <dbReference type="Proteomes" id="UP000051955"/>
    </source>
</evidence>
<dbReference type="PATRIC" id="fig|1423715.3.peg.1000"/>
<keyword evidence="3" id="KW-1185">Reference proteome</keyword>
<dbReference type="AlphaFoldDB" id="A0A0R1LRZ6"/>
<dbReference type="STRING" id="1423715.FD25_GL000972"/>